<keyword evidence="5" id="KW-0805">Transcription regulation</keyword>
<dbReference type="Pfam" id="PF00176">
    <property type="entry name" value="SNF2-rel_dom"/>
    <property type="match status" value="1"/>
</dbReference>
<dbReference type="SMART" id="SM01314">
    <property type="entry name" value="SnAC"/>
    <property type="match status" value="1"/>
</dbReference>
<dbReference type="InterPro" id="IPR014012">
    <property type="entry name" value="HSA_dom"/>
</dbReference>
<feature type="domain" description="Helicase C-terminal" evidence="13">
    <location>
        <begin position="812"/>
        <end position="975"/>
    </location>
</feature>
<dbReference type="GO" id="GO:0006338">
    <property type="term" value="P:chromatin remodeling"/>
    <property type="evidence" value="ECO:0007669"/>
    <property type="project" value="UniProtKB-ARBA"/>
</dbReference>
<evidence type="ECO:0000256" key="8">
    <source>
        <dbReference type="ARBA" id="ARBA00023242"/>
    </source>
</evidence>
<dbReference type="SUPFAM" id="SSF47370">
    <property type="entry name" value="Bromodomain"/>
    <property type="match status" value="1"/>
</dbReference>
<evidence type="ECO:0000256" key="1">
    <source>
        <dbReference type="ARBA" id="ARBA00004123"/>
    </source>
</evidence>
<name>A0AAD7AE23_9AGAR</name>
<feature type="region of interest" description="Disordered" evidence="10">
    <location>
        <begin position="1085"/>
        <end position="1177"/>
    </location>
</feature>
<dbReference type="Gene3D" id="1.20.5.170">
    <property type="match status" value="1"/>
</dbReference>
<evidence type="ECO:0000259" key="13">
    <source>
        <dbReference type="PROSITE" id="PS51194"/>
    </source>
</evidence>
<dbReference type="SMART" id="SM00951">
    <property type="entry name" value="QLQ"/>
    <property type="match status" value="1"/>
</dbReference>
<dbReference type="InterPro" id="IPR029295">
    <property type="entry name" value="SnAC"/>
</dbReference>
<dbReference type="Pfam" id="PF00271">
    <property type="entry name" value="Helicase_C"/>
    <property type="match status" value="1"/>
</dbReference>
<evidence type="ECO:0000256" key="10">
    <source>
        <dbReference type="SAM" id="MobiDB-lite"/>
    </source>
</evidence>
<dbReference type="GO" id="GO:0006355">
    <property type="term" value="P:regulation of DNA-templated transcription"/>
    <property type="evidence" value="ECO:0007669"/>
    <property type="project" value="InterPro"/>
</dbReference>
<evidence type="ECO:0000259" key="11">
    <source>
        <dbReference type="PROSITE" id="PS50014"/>
    </source>
</evidence>
<protein>
    <submittedName>
        <fullName evidence="15">SNF2-family ATP dependent chromatin remodeling factor snf21</fullName>
    </submittedName>
</protein>
<keyword evidence="16" id="KW-1185">Reference proteome</keyword>
<dbReference type="PROSITE" id="PS51666">
    <property type="entry name" value="QLQ"/>
    <property type="match status" value="1"/>
</dbReference>
<evidence type="ECO:0000256" key="4">
    <source>
        <dbReference type="ARBA" id="ARBA00022840"/>
    </source>
</evidence>
<feature type="compositionally biased region" description="Gly residues" evidence="10">
    <location>
        <begin position="1292"/>
        <end position="1303"/>
    </location>
</feature>
<dbReference type="GO" id="GO:0016787">
    <property type="term" value="F:hydrolase activity"/>
    <property type="evidence" value="ECO:0007669"/>
    <property type="project" value="UniProtKB-KW"/>
</dbReference>
<dbReference type="InterPro" id="IPR001650">
    <property type="entry name" value="Helicase_C-like"/>
</dbReference>
<dbReference type="PROSITE" id="PS51192">
    <property type="entry name" value="HELICASE_ATP_BIND_1"/>
    <property type="match status" value="1"/>
</dbReference>
<dbReference type="Gene3D" id="3.40.50.300">
    <property type="entry name" value="P-loop containing nucleotide triphosphate hydrolases"/>
    <property type="match status" value="1"/>
</dbReference>
<evidence type="ECO:0000259" key="12">
    <source>
        <dbReference type="PROSITE" id="PS51192"/>
    </source>
</evidence>
<sequence length="1339" mass="151364">MEPQDLQALVGVNHSFLSFTSHLTTRIQCANFLRNNPQEQKTGELDSLIKSIQLFSSQVTFPNSAVSASQTPVSFTPDQVNALRAQIHAFKLITRGAPVPENIQQAIRVPGPQLEKLLQGSNIVVDNAVEAKGEPVGGGDIDLPKGPFMEDDVTSGIYPYNAYRHPFIHLKQPAEVDPKRFATRSQRMIIPTIMPTGLDALQIVEERDRFIDARMRQRIRELEALQSIIGHGGFDTSFDPQDIAGNYPSLPSLINSTSHGKIRALIELKSLHLLDKQRLLRAQVAETLTHGSLLPLDRPDFRRFRKPTLRDARVTEQLERKQRLDRERRATSKHVGQLVVIRDHARQVASVNRATRDRGARLGRLVLDFHQVAEKEEQKRALKADDEEAYRALVDNVKDTRITHLLRQIDAYLDSLAQAVAAQQNEGGRMDMRFGTKQGAATEATFGAQISAEDTKETSSGKTDYYAVAHRISEKITRQPSLLVGGTLKEYQLKGLQWMVSLYNNRLNGILADEMGLGKTIQAISLITFLIESKKLNGPYLIIVPLSTMANWSGEFAKWAPSLKVVAYKGNPAQRRALEGELRVGHFHVLLTTYEYIIKDRPILCKIKWLHMIIDEGHRMKNIESKLAVTLTTYYHSRYRLLFSGTPLQNNLTELWSLLNFVLPRIFNSVKSFDEWFNTPFANSGTGDKIALSEEEALLIIRRLHKVLRPFLLRRLKKDVVSELPDKVEKVVRVPMSALQSQMYKQMKLHKMIADGSGKNGQQSGVKGLRNELMQLRKICQHSFVFESVEDKMNPGGLVDDKLIRNSGKIELLNRILPKLFAGGHRVLIFFQMTKVMDIMADFLTMMGWKFLRLDGATKTEERANFVQLFNAKDSEYKVFILSTRAGGLGLNLQTADTVIIFDSDWNPHVDLQAQDRAHRIGQTKTVLILRFITEKSVEEAMYQRARYKLDIDHKVIEAGRFDDKSSPEEQENFLGAGDMTDDELNSIIARSEAEAEMFQDMDTKREREALENWRAQGHRGKPPPPLTQFEELPECYQKDAPFEVALVDDVAEGRGQRHKNVVSYDDGLDDETWAMALEDGEDLEELAQRSSKRGTNKLLRDAEASGRGTPVSDSRARKGKSRMSVADYQPALGSKRKRGLESTSATPSVNEDEDDDRQPKRRKGTPKSNGDVAPAIREKMRKIFNECYRAVVALEDADGRKRCELFRELPDRHDYPNYYQLITQPIALSHLRKRASGAHYKDLQQYRNDWSLMFTNARTFNQEGSWVYVDAVEMEKVLDATFKRLAVGSGLPGAPGGAGAGSSGSYQSALTPMDEDDRPPPPSRRRSSTRRQVISDEE</sequence>
<dbReference type="InterPro" id="IPR000330">
    <property type="entry name" value="SNF2_N"/>
</dbReference>
<dbReference type="CDD" id="cd17996">
    <property type="entry name" value="DEXHc_SMARCA2_SMARCA4"/>
    <property type="match status" value="1"/>
</dbReference>
<keyword evidence="6 9" id="KW-0103">Bromodomain</keyword>
<dbReference type="Proteomes" id="UP001218218">
    <property type="component" value="Unassembled WGS sequence"/>
</dbReference>
<dbReference type="InterPro" id="IPR049730">
    <property type="entry name" value="SNF2/RAD54-like_C"/>
</dbReference>
<dbReference type="SMART" id="SM00490">
    <property type="entry name" value="HELICc"/>
    <property type="match status" value="1"/>
</dbReference>
<dbReference type="InterPro" id="IPR001487">
    <property type="entry name" value="Bromodomain"/>
</dbReference>
<dbReference type="Pfam" id="PF08880">
    <property type="entry name" value="QLQ"/>
    <property type="match status" value="1"/>
</dbReference>
<dbReference type="Pfam" id="PF07529">
    <property type="entry name" value="HSA"/>
    <property type="match status" value="1"/>
</dbReference>
<feature type="domain" description="QLQ" evidence="14">
    <location>
        <begin position="74"/>
        <end position="109"/>
    </location>
</feature>
<evidence type="ECO:0000256" key="7">
    <source>
        <dbReference type="ARBA" id="ARBA00023163"/>
    </source>
</evidence>
<proteinExistence type="predicted"/>
<comment type="subcellular location">
    <subcellularLocation>
        <location evidence="1">Nucleus</location>
    </subcellularLocation>
</comment>
<dbReference type="Pfam" id="PF00439">
    <property type="entry name" value="Bromodomain"/>
    <property type="match status" value="1"/>
</dbReference>
<dbReference type="Gene3D" id="1.20.920.10">
    <property type="entry name" value="Bromodomain-like"/>
    <property type="match status" value="1"/>
</dbReference>
<dbReference type="PROSITE" id="PS51194">
    <property type="entry name" value="HELICASE_CTER"/>
    <property type="match status" value="1"/>
</dbReference>
<dbReference type="FunFam" id="3.40.50.10810:FF:000008">
    <property type="entry name" value="Chromatin structure-remodeling complex subunit snf21"/>
    <property type="match status" value="1"/>
</dbReference>
<dbReference type="PANTHER" id="PTHR10799">
    <property type="entry name" value="SNF2/RAD54 HELICASE FAMILY"/>
    <property type="match status" value="1"/>
</dbReference>
<dbReference type="InterPro" id="IPR027417">
    <property type="entry name" value="P-loop_NTPase"/>
</dbReference>
<gene>
    <name evidence="15" type="ORF">DFH08DRAFT_921964</name>
</gene>
<dbReference type="EMBL" id="JARIHO010000008">
    <property type="protein sequence ID" value="KAJ7356474.1"/>
    <property type="molecule type" value="Genomic_DNA"/>
</dbReference>
<dbReference type="Pfam" id="PF14619">
    <property type="entry name" value="SnAC"/>
    <property type="match status" value="1"/>
</dbReference>
<dbReference type="SMART" id="SM00297">
    <property type="entry name" value="BROMO"/>
    <property type="match status" value="1"/>
</dbReference>
<dbReference type="GO" id="GO:0042393">
    <property type="term" value="F:histone binding"/>
    <property type="evidence" value="ECO:0007669"/>
    <property type="project" value="InterPro"/>
</dbReference>
<comment type="caution">
    <text evidence="15">The sequence shown here is derived from an EMBL/GenBank/DDBJ whole genome shotgun (WGS) entry which is preliminary data.</text>
</comment>
<dbReference type="InterPro" id="IPR014978">
    <property type="entry name" value="Gln-Leu-Gln_QLQ"/>
</dbReference>
<keyword evidence="8" id="KW-0539">Nucleus</keyword>
<dbReference type="Gene3D" id="3.40.50.10810">
    <property type="entry name" value="Tandem AAA-ATPase domain"/>
    <property type="match status" value="1"/>
</dbReference>
<dbReference type="CDD" id="cd18793">
    <property type="entry name" value="SF2_C_SNF"/>
    <property type="match status" value="1"/>
</dbReference>
<evidence type="ECO:0000259" key="14">
    <source>
        <dbReference type="PROSITE" id="PS51666"/>
    </source>
</evidence>
<evidence type="ECO:0000256" key="3">
    <source>
        <dbReference type="ARBA" id="ARBA00022801"/>
    </source>
</evidence>
<keyword evidence="3" id="KW-0378">Hydrolase</keyword>
<accession>A0AAD7AE23</accession>
<dbReference type="GO" id="GO:0005524">
    <property type="term" value="F:ATP binding"/>
    <property type="evidence" value="ECO:0007669"/>
    <property type="project" value="InterPro"/>
</dbReference>
<keyword evidence="4" id="KW-0067">ATP-binding</keyword>
<feature type="region of interest" description="Disordered" evidence="10">
    <location>
        <begin position="1292"/>
        <end position="1339"/>
    </location>
</feature>
<feature type="domain" description="Helicase ATP-binding" evidence="12">
    <location>
        <begin position="500"/>
        <end position="665"/>
    </location>
</feature>
<keyword evidence="7" id="KW-0804">Transcription</keyword>
<dbReference type="InterPro" id="IPR014001">
    <property type="entry name" value="Helicase_ATP-bd"/>
</dbReference>
<evidence type="ECO:0000256" key="2">
    <source>
        <dbReference type="ARBA" id="ARBA00022741"/>
    </source>
</evidence>
<reference evidence="15" key="1">
    <citation type="submission" date="2023-03" db="EMBL/GenBank/DDBJ databases">
        <title>Massive genome expansion in bonnet fungi (Mycena s.s.) driven by repeated elements and novel gene families across ecological guilds.</title>
        <authorList>
            <consortium name="Lawrence Berkeley National Laboratory"/>
            <person name="Harder C.B."/>
            <person name="Miyauchi S."/>
            <person name="Viragh M."/>
            <person name="Kuo A."/>
            <person name="Thoen E."/>
            <person name="Andreopoulos B."/>
            <person name="Lu D."/>
            <person name="Skrede I."/>
            <person name="Drula E."/>
            <person name="Henrissat B."/>
            <person name="Morin E."/>
            <person name="Kohler A."/>
            <person name="Barry K."/>
            <person name="LaButti K."/>
            <person name="Morin E."/>
            <person name="Salamov A."/>
            <person name="Lipzen A."/>
            <person name="Mereny Z."/>
            <person name="Hegedus B."/>
            <person name="Baldrian P."/>
            <person name="Stursova M."/>
            <person name="Weitz H."/>
            <person name="Taylor A."/>
            <person name="Grigoriev I.V."/>
            <person name="Nagy L.G."/>
            <person name="Martin F."/>
            <person name="Kauserud H."/>
        </authorList>
    </citation>
    <scope>NUCLEOTIDE SEQUENCE</scope>
    <source>
        <strain evidence="15">CBHHK002</strain>
    </source>
</reference>
<evidence type="ECO:0000313" key="16">
    <source>
        <dbReference type="Proteomes" id="UP001218218"/>
    </source>
</evidence>
<dbReference type="InterPro" id="IPR038718">
    <property type="entry name" value="SNF2-like_sf"/>
</dbReference>
<feature type="domain" description="Bromo" evidence="11">
    <location>
        <begin position="1199"/>
        <end position="1269"/>
    </location>
</feature>
<dbReference type="PRINTS" id="PR00503">
    <property type="entry name" value="BROMODOMAIN"/>
</dbReference>
<evidence type="ECO:0000256" key="9">
    <source>
        <dbReference type="PROSITE-ProRule" id="PRU00035"/>
    </source>
</evidence>
<evidence type="ECO:0000256" key="5">
    <source>
        <dbReference type="ARBA" id="ARBA00023015"/>
    </source>
</evidence>
<evidence type="ECO:0000313" key="15">
    <source>
        <dbReference type="EMBL" id="KAJ7356474.1"/>
    </source>
</evidence>
<dbReference type="PROSITE" id="PS50014">
    <property type="entry name" value="BROMODOMAIN_2"/>
    <property type="match status" value="1"/>
</dbReference>
<evidence type="ECO:0000256" key="6">
    <source>
        <dbReference type="ARBA" id="ARBA00023117"/>
    </source>
</evidence>
<keyword evidence="2" id="KW-0547">Nucleotide-binding</keyword>
<dbReference type="SMART" id="SM00487">
    <property type="entry name" value="DEXDc"/>
    <property type="match status" value="1"/>
</dbReference>
<dbReference type="InterPro" id="IPR036427">
    <property type="entry name" value="Bromodomain-like_sf"/>
</dbReference>
<organism evidence="15 16">
    <name type="scientific">Mycena albidolilacea</name>
    <dbReference type="NCBI Taxonomy" id="1033008"/>
    <lineage>
        <taxon>Eukaryota</taxon>
        <taxon>Fungi</taxon>
        <taxon>Dikarya</taxon>
        <taxon>Basidiomycota</taxon>
        <taxon>Agaricomycotina</taxon>
        <taxon>Agaricomycetes</taxon>
        <taxon>Agaricomycetidae</taxon>
        <taxon>Agaricales</taxon>
        <taxon>Marasmiineae</taxon>
        <taxon>Mycenaceae</taxon>
        <taxon>Mycena</taxon>
    </lineage>
</organism>
<dbReference type="SUPFAM" id="SSF52540">
    <property type="entry name" value="P-loop containing nucleoside triphosphate hydrolases"/>
    <property type="match status" value="2"/>
</dbReference>
<dbReference type="GO" id="GO:0005634">
    <property type="term" value="C:nucleus"/>
    <property type="evidence" value="ECO:0007669"/>
    <property type="project" value="UniProtKB-SubCell"/>
</dbReference>